<sequence length="254" mass="28968">MQNLMTLNPQQQMFQYQGTEVRVVMINGEPKFVAKDVCDVLGIIKVDRVVAGLDDDEKDTHSVSTLGGNQNMMIVTEPGLYSLILRSRKPEAKAFKRWIVHEVLPSIRKTGSYTVQPRPQFVIPQTMGELSCLAESLFEENQKLLLKAEAFDEFLSADNASTIGTAGQFFGIGERHFFQFLREQKILKKNKTTPYQKYLDRGYFNIKFTTKYINGKTHVFAVTLITPKGLLFLSKKFNLHPVPYENDCGQLYLV</sequence>
<gene>
    <name evidence="2" type="ORF">SBF1_2050007</name>
</gene>
<dbReference type="GO" id="GO:0003677">
    <property type="term" value="F:DNA binding"/>
    <property type="evidence" value="ECO:0007669"/>
    <property type="project" value="InterPro"/>
</dbReference>
<dbReference type="SMART" id="SM01040">
    <property type="entry name" value="Bro-N"/>
    <property type="match status" value="1"/>
</dbReference>
<dbReference type="Proteomes" id="UP000238916">
    <property type="component" value="Unassembled WGS sequence"/>
</dbReference>
<dbReference type="OrthoDB" id="9812611at2"/>
<dbReference type="Pfam" id="PF02498">
    <property type="entry name" value="Bro-N"/>
    <property type="match status" value="1"/>
</dbReference>
<feature type="domain" description="Bro-N" evidence="1">
    <location>
        <begin position="5"/>
        <end position="111"/>
    </location>
</feature>
<name>A0A2U3KI10_9FIRM</name>
<evidence type="ECO:0000313" key="3">
    <source>
        <dbReference type="Proteomes" id="UP000238916"/>
    </source>
</evidence>
<reference evidence="3" key="1">
    <citation type="submission" date="2018-02" db="EMBL/GenBank/DDBJ databases">
        <authorList>
            <person name="Hausmann B."/>
        </authorList>
    </citation>
    <scope>NUCLEOTIDE SEQUENCE [LARGE SCALE GENOMIC DNA]</scope>
    <source>
        <strain evidence="3">Peat soil MAG SbF1</strain>
    </source>
</reference>
<dbReference type="EMBL" id="OMOF01000119">
    <property type="protein sequence ID" value="SPF39276.1"/>
    <property type="molecule type" value="Genomic_DNA"/>
</dbReference>
<accession>A0A2U3KI10</accession>
<evidence type="ECO:0000259" key="1">
    <source>
        <dbReference type="PROSITE" id="PS51750"/>
    </source>
</evidence>
<dbReference type="InterPro" id="IPR003497">
    <property type="entry name" value="BRO_N_domain"/>
</dbReference>
<dbReference type="PANTHER" id="PTHR36180:SF2">
    <property type="entry name" value="BRO FAMILY PROTEIN"/>
    <property type="match status" value="1"/>
</dbReference>
<protein>
    <submittedName>
        <fullName evidence="2">BRO family, N-terminal domain protein</fullName>
    </submittedName>
</protein>
<dbReference type="Pfam" id="PF03374">
    <property type="entry name" value="ANT"/>
    <property type="match status" value="1"/>
</dbReference>
<dbReference type="PANTHER" id="PTHR36180">
    <property type="entry name" value="DNA-BINDING PROTEIN-RELATED-RELATED"/>
    <property type="match status" value="1"/>
</dbReference>
<evidence type="ECO:0000313" key="2">
    <source>
        <dbReference type="EMBL" id="SPF39276.1"/>
    </source>
</evidence>
<organism evidence="2 3">
    <name type="scientific">Candidatus Desulfosporosinus infrequens</name>
    <dbReference type="NCBI Taxonomy" id="2043169"/>
    <lineage>
        <taxon>Bacteria</taxon>
        <taxon>Bacillati</taxon>
        <taxon>Bacillota</taxon>
        <taxon>Clostridia</taxon>
        <taxon>Eubacteriales</taxon>
        <taxon>Desulfitobacteriaceae</taxon>
        <taxon>Desulfosporosinus</taxon>
    </lineage>
</organism>
<proteinExistence type="predicted"/>
<dbReference type="AlphaFoldDB" id="A0A2U3KI10"/>
<dbReference type="PROSITE" id="PS51750">
    <property type="entry name" value="BRO_N"/>
    <property type="match status" value="1"/>
</dbReference>
<dbReference type="InterPro" id="IPR005039">
    <property type="entry name" value="Ant_C"/>
</dbReference>